<dbReference type="PANTHER" id="PTHR12176">
    <property type="entry name" value="SAM-DEPENDENT METHYLTRANSFERASE SUPERFAMILY PROTEIN"/>
    <property type="match status" value="1"/>
</dbReference>
<dbReference type="SUPFAM" id="SSF53335">
    <property type="entry name" value="S-adenosyl-L-methionine-dependent methyltransferases"/>
    <property type="match status" value="1"/>
</dbReference>
<comment type="caution">
    <text evidence="4">The sequence shown here is derived from an EMBL/GenBank/DDBJ whole genome shotgun (WGS) entry which is preliminary data.</text>
</comment>
<comment type="similarity">
    <text evidence="1">Belongs to the methyltransferase superfamily.</text>
</comment>
<name>A0AAV8SY91_9ROSI</name>
<accession>A0AAV8SY91</accession>
<dbReference type="GO" id="GO:0008168">
    <property type="term" value="F:methyltransferase activity"/>
    <property type="evidence" value="ECO:0007669"/>
    <property type="project" value="UniProtKB-KW"/>
</dbReference>
<reference evidence="4 5" key="1">
    <citation type="submission" date="2021-09" db="EMBL/GenBank/DDBJ databases">
        <title>Genomic insights and catalytic innovation underlie evolution of tropane alkaloids biosynthesis.</title>
        <authorList>
            <person name="Wang Y.-J."/>
            <person name="Tian T."/>
            <person name="Huang J.-P."/>
            <person name="Huang S.-X."/>
        </authorList>
    </citation>
    <scope>NUCLEOTIDE SEQUENCE [LARGE SCALE GENOMIC DNA]</scope>
    <source>
        <strain evidence="4">KIB-2018</strain>
        <tissue evidence="4">Leaf</tissue>
    </source>
</reference>
<proteinExistence type="inferred from homology"/>
<gene>
    <name evidence="4" type="ORF">K2173_004100</name>
</gene>
<protein>
    <recommendedName>
        <fullName evidence="6">Methyltransferase-like protein 13</fullName>
    </recommendedName>
</protein>
<dbReference type="PANTHER" id="PTHR12176:SF59">
    <property type="entry name" value="METHYLTRANSFERASE DOMAIN-CONTAINING PROTEIN-RELATED"/>
    <property type="match status" value="1"/>
</dbReference>
<sequence length="459" mass="51522">MNVDRQKFQEILPGRYVTFTVSVPTPENSDGKEFRFAVLDSPAGRSLDENRQVAAIVVPKGMESDWNFCTKKGHIEQLSGHSRVIMIGENPQDDSPLLCFTFDKEEYNQYRKDIGRSLQPFLVDLVPRIIDRNLITAVPILEMDTRIDSIIGLERFFGKHVGEMIVEDVALQDNSGGGSSSSSTSSSSNGVQVCSRALRFKRMPNLHQTIVLIGKESLKIGEREVPKPDLGVLLAGYHIAMIASLSMINEEIMLRINEGLKPRALCLGVGGGALLSFLKTQLGFEVHGVEIDEVVLQAARKYFDLEDSDDMKIRVANALEFVDKLDRDGDQYCPREFEVIMVDIDTCDPVRAPPKEFFARETLLTCKYLLRDFGMLVMNVISQGKSSGPYRAMLRQLRSVFYGIYEMDIDNASQHDVILIASASDLEPASDDSQNPFLMKLRETTGGRYSYSIRKVNRR</sequence>
<dbReference type="EMBL" id="JAIWQS010000007">
    <property type="protein sequence ID" value="KAJ8759094.1"/>
    <property type="molecule type" value="Genomic_DNA"/>
</dbReference>
<organism evidence="4 5">
    <name type="scientific">Erythroxylum novogranatense</name>
    <dbReference type="NCBI Taxonomy" id="1862640"/>
    <lineage>
        <taxon>Eukaryota</taxon>
        <taxon>Viridiplantae</taxon>
        <taxon>Streptophyta</taxon>
        <taxon>Embryophyta</taxon>
        <taxon>Tracheophyta</taxon>
        <taxon>Spermatophyta</taxon>
        <taxon>Magnoliopsida</taxon>
        <taxon>eudicotyledons</taxon>
        <taxon>Gunneridae</taxon>
        <taxon>Pentapetalae</taxon>
        <taxon>rosids</taxon>
        <taxon>fabids</taxon>
        <taxon>Malpighiales</taxon>
        <taxon>Erythroxylaceae</taxon>
        <taxon>Erythroxylum</taxon>
    </lineage>
</organism>
<dbReference type="GO" id="GO:0032259">
    <property type="term" value="P:methylation"/>
    <property type="evidence" value="ECO:0007669"/>
    <property type="project" value="UniProtKB-KW"/>
</dbReference>
<dbReference type="Proteomes" id="UP001159364">
    <property type="component" value="Linkage Group LG07"/>
</dbReference>
<evidence type="ECO:0000256" key="2">
    <source>
        <dbReference type="ARBA" id="ARBA00022603"/>
    </source>
</evidence>
<dbReference type="InterPro" id="IPR029063">
    <property type="entry name" value="SAM-dependent_MTases_sf"/>
</dbReference>
<keyword evidence="2" id="KW-0489">Methyltransferase</keyword>
<dbReference type="InterPro" id="IPR051419">
    <property type="entry name" value="Lys/N-term_MeTrsfase_sf"/>
</dbReference>
<dbReference type="CDD" id="cd02440">
    <property type="entry name" value="AdoMet_MTases"/>
    <property type="match status" value="1"/>
</dbReference>
<dbReference type="AlphaFoldDB" id="A0AAV8SY91"/>
<evidence type="ECO:0000313" key="4">
    <source>
        <dbReference type="EMBL" id="KAJ8759094.1"/>
    </source>
</evidence>
<keyword evidence="3" id="KW-0808">Transferase</keyword>
<keyword evidence="5" id="KW-1185">Reference proteome</keyword>
<evidence type="ECO:0000256" key="3">
    <source>
        <dbReference type="ARBA" id="ARBA00022679"/>
    </source>
</evidence>
<evidence type="ECO:0008006" key="6">
    <source>
        <dbReference type="Google" id="ProtNLM"/>
    </source>
</evidence>
<evidence type="ECO:0000313" key="5">
    <source>
        <dbReference type="Proteomes" id="UP001159364"/>
    </source>
</evidence>
<dbReference type="Gene3D" id="3.40.50.150">
    <property type="entry name" value="Vaccinia Virus protein VP39"/>
    <property type="match status" value="1"/>
</dbReference>
<evidence type="ECO:0000256" key="1">
    <source>
        <dbReference type="ARBA" id="ARBA00008361"/>
    </source>
</evidence>